<reference evidence="1 2" key="1">
    <citation type="submission" date="2023-01" db="EMBL/GenBank/DDBJ databases">
        <title>Analysis of 21 Apiospora genomes using comparative genomics revels a genus with tremendous synthesis potential of carbohydrate active enzymes and secondary metabolites.</title>
        <authorList>
            <person name="Sorensen T."/>
        </authorList>
    </citation>
    <scope>NUCLEOTIDE SEQUENCE [LARGE SCALE GENOMIC DNA]</scope>
    <source>
        <strain evidence="1 2">CBS 83171</strain>
    </source>
</reference>
<dbReference type="EMBL" id="JAQQWM010000009">
    <property type="protein sequence ID" value="KAK8048062.1"/>
    <property type="molecule type" value="Genomic_DNA"/>
</dbReference>
<accession>A0ABR1TN88</accession>
<organism evidence="1 2">
    <name type="scientific">Apiospora saccharicola</name>
    <dbReference type="NCBI Taxonomy" id="335842"/>
    <lineage>
        <taxon>Eukaryota</taxon>
        <taxon>Fungi</taxon>
        <taxon>Dikarya</taxon>
        <taxon>Ascomycota</taxon>
        <taxon>Pezizomycotina</taxon>
        <taxon>Sordariomycetes</taxon>
        <taxon>Xylariomycetidae</taxon>
        <taxon>Amphisphaeriales</taxon>
        <taxon>Apiosporaceae</taxon>
        <taxon>Apiospora</taxon>
    </lineage>
</organism>
<gene>
    <name evidence="1" type="ORF">PG996_016126</name>
</gene>
<keyword evidence="2" id="KW-1185">Reference proteome</keyword>
<name>A0ABR1TN88_9PEZI</name>
<evidence type="ECO:0000313" key="1">
    <source>
        <dbReference type="EMBL" id="KAK8048062.1"/>
    </source>
</evidence>
<comment type="caution">
    <text evidence="1">The sequence shown here is derived from an EMBL/GenBank/DDBJ whole genome shotgun (WGS) entry which is preliminary data.</text>
</comment>
<proteinExistence type="predicted"/>
<sequence length="99" mass="10851">MKVDAKLIYGTPTIWRDSILGAGPDDSGIYRATSPGTLHGSIGRDWAKWGGGGTGGWYQRHQGTRDLEIVVRLPGRVWSLESSARLRDRAFTGHMVSEP</sequence>
<dbReference type="Proteomes" id="UP001446871">
    <property type="component" value="Unassembled WGS sequence"/>
</dbReference>
<protein>
    <submittedName>
        <fullName evidence="1">Uncharacterized protein</fullName>
    </submittedName>
</protein>
<evidence type="ECO:0000313" key="2">
    <source>
        <dbReference type="Proteomes" id="UP001446871"/>
    </source>
</evidence>